<reference evidence="3" key="1">
    <citation type="submission" date="2022-11" db="UniProtKB">
        <authorList>
            <consortium name="EnsemblMetazoa"/>
        </authorList>
    </citation>
    <scope>IDENTIFICATION</scope>
</reference>
<keyword evidence="1" id="KW-0863">Zinc-finger</keyword>
<organism evidence="3 4">
    <name type="scientific">Exaiptasia diaphana</name>
    <name type="common">Tropical sea anemone</name>
    <name type="synonym">Aiptasia pulchella</name>
    <dbReference type="NCBI Taxonomy" id="2652724"/>
    <lineage>
        <taxon>Eukaryota</taxon>
        <taxon>Metazoa</taxon>
        <taxon>Cnidaria</taxon>
        <taxon>Anthozoa</taxon>
        <taxon>Hexacorallia</taxon>
        <taxon>Actiniaria</taxon>
        <taxon>Aiptasiidae</taxon>
        <taxon>Exaiptasia</taxon>
    </lineage>
</organism>
<dbReference type="Proteomes" id="UP000887567">
    <property type="component" value="Unplaced"/>
</dbReference>
<keyword evidence="1" id="KW-0862">Zinc</keyword>
<evidence type="ECO:0000259" key="2">
    <source>
        <dbReference type="PROSITE" id="PS50157"/>
    </source>
</evidence>
<keyword evidence="4" id="KW-1185">Reference proteome</keyword>
<name>A0A913X7J2_EXADI</name>
<keyword evidence="1" id="KW-0479">Metal-binding</keyword>
<evidence type="ECO:0000313" key="3">
    <source>
        <dbReference type="EnsemblMetazoa" id="XP_020900190.1"/>
    </source>
</evidence>
<dbReference type="SMART" id="SM00355">
    <property type="entry name" value="ZnF_C2H2"/>
    <property type="match status" value="2"/>
</dbReference>
<dbReference type="OrthoDB" id="449340at2759"/>
<dbReference type="EnsemblMetazoa" id="XM_021044531.2">
    <property type="protein sequence ID" value="XP_020900190.1"/>
    <property type="gene ID" value="LOC110238849"/>
</dbReference>
<feature type="domain" description="C2H2-type" evidence="2">
    <location>
        <begin position="270"/>
        <end position="294"/>
    </location>
</feature>
<dbReference type="PROSITE" id="PS50157">
    <property type="entry name" value="ZINC_FINGER_C2H2_2"/>
    <property type="match status" value="2"/>
</dbReference>
<dbReference type="PANTHER" id="PTHR35378">
    <property type="entry name" value="UNNAMED PRODUCT"/>
    <property type="match status" value="1"/>
</dbReference>
<evidence type="ECO:0000313" key="4">
    <source>
        <dbReference type="Proteomes" id="UP000887567"/>
    </source>
</evidence>
<feature type="domain" description="C2H2-type" evidence="2">
    <location>
        <begin position="295"/>
        <end position="322"/>
    </location>
</feature>
<sequence>MDFSYVVLLKPSDIRFTTNAIPDRFDNNIQLTETLLQLQNKEITMEDIPRMQVVWSEEHWEWYTLNNRRLWVFQQLEKDGQCKLIKTHRLEDIKCNPKMLYGSVHVKTRGPQTLRREVREVSITSSRCSSPEKTVRGHGKYEYLETQLKIELSNIVSEDSAGYRSYHETRTCKYSEFKQSRYSRPPSKSCHRHHPYKTSALAKLVPSERFYARAQQLQNYRSYKTHGQRGRVYGIVSYGFWRKRRREFFEKFYSVRSGRLRPKYLPDVLHTCGVCYRSFKRRVSLEQHCEELLHYACVPCGRFFTSITALGQHRNALDHYLP</sequence>
<protein>
    <recommendedName>
        <fullName evidence="2">C2H2-type domain-containing protein</fullName>
    </recommendedName>
</protein>
<dbReference type="KEGG" id="epa:110238849"/>
<dbReference type="GO" id="GO:0008270">
    <property type="term" value="F:zinc ion binding"/>
    <property type="evidence" value="ECO:0007669"/>
    <property type="project" value="UniProtKB-KW"/>
</dbReference>
<dbReference type="OMA" id="HWACVRC"/>
<proteinExistence type="predicted"/>
<dbReference type="PANTHER" id="PTHR35378:SF1">
    <property type="entry name" value="C2H2-TYPE DOMAIN-CONTAINING PROTEIN"/>
    <property type="match status" value="1"/>
</dbReference>
<evidence type="ECO:0000256" key="1">
    <source>
        <dbReference type="PROSITE-ProRule" id="PRU00042"/>
    </source>
</evidence>
<dbReference type="InterPro" id="IPR013087">
    <property type="entry name" value="Znf_C2H2_type"/>
</dbReference>
<dbReference type="PROSITE" id="PS00028">
    <property type="entry name" value="ZINC_FINGER_C2H2_1"/>
    <property type="match status" value="1"/>
</dbReference>
<accession>A0A913X7J2</accession>
<dbReference type="RefSeq" id="XP_020900190.1">
    <property type="nucleotide sequence ID" value="XM_021044531.2"/>
</dbReference>
<dbReference type="GeneID" id="110238849"/>
<dbReference type="AlphaFoldDB" id="A0A913X7J2"/>